<feature type="region of interest" description="Disordered" evidence="1">
    <location>
        <begin position="568"/>
        <end position="595"/>
    </location>
</feature>
<feature type="compositionally biased region" description="Basic and acidic residues" evidence="1">
    <location>
        <begin position="339"/>
        <end position="350"/>
    </location>
</feature>
<dbReference type="AlphaFoldDB" id="A0A1Y1IDS2"/>
<name>A0A1Y1IDS2_KLENI</name>
<feature type="region of interest" description="Disordered" evidence="1">
    <location>
        <begin position="420"/>
        <end position="540"/>
    </location>
</feature>
<organism evidence="2 3">
    <name type="scientific">Klebsormidium nitens</name>
    <name type="common">Green alga</name>
    <name type="synonym">Ulothrix nitens</name>
    <dbReference type="NCBI Taxonomy" id="105231"/>
    <lineage>
        <taxon>Eukaryota</taxon>
        <taxon>Viridiplantae</taxon>
        <taxon>Streptophyta</taxon>
        <taxon>Klebsormidiophyceae</taxon>
        <taxon>Klebsormidiales</taxon>
        <taxon>Klebsormidiaceae</taxon>
        <taxon>Klebsormidium</taxon>
    </lineage>
</organism>
<feature type="compositionally biased region" description="Polar residues" evidence="1">
    <location>
        <begin position="490"/>
        <end position="506"/>
    </location>
</feature>
<feature type="compositionally biased region" description="Polar residues" evidence="1">
    <location>
        <begin position="571"/>
        <end position="593"/>
    </location>
</feature>
<dbReference type="EMBL" id="DF237433">
    <property type="protein sequence ID" value="GAQ89070.1"/>
    <property type="molecule type" value="Genomic_DNA"/>
</dbReference>
<proteinExistence type="predicted"/>
<protein>
    <submittedName>
        <fullName evidence="2">Uncharacterized protein</fullName>
    </submittedName>
</protein>
<evidence type="ECO:0000256" key="1">
    <source>
        <dbReference type="SAM" id="MobiDB-lite"/>
    </source>
</evidence>
<feature type="compositionally biased region" description="Basic and acidic residues" evidence="1">
    <location>
        <begin position="463"/>
        <end position="476"/>
    </location>
</feature>
<feature type="compositionally biased region" description="Low complexity" evidence="1">
    <location>
        <begin position="517"/>
        <end position="533"/>
    </location>
</feature>
<reference evidence="2 3" key="1">
    <citation type="journal article" date="2014" name="Nat. Commun.">
        <title>Klebsormidium flaccidum genome reveals primary factors for plant terrestrial adaptation.</title>
        <authorList>
            <person name="Hori K."/>
            <person name="Maruyama F."/>
            <person name="Fujisawa T."/>
            <person name="Togashi T."/>
            <person name="Yamamoto N."/>
            <person name="Seo M."/>
            <person name="Sato S."/>
            <person name="Yamada T."/>
            <person name="Mori H."/>
            <person name="Tajima N."/>
            <person name="Moriyama T."/>
            <person name="Ikeuchi M."/>
            <person name="Watanabe M."/>
            <person name="Wada H."/>
            <person name="Kobayashi K."/>
            <person name="Saito M."/>
            <person name="Masuda T."/>
            <person name="Sasaki-Sekimoto Y."/>
            <person name="Mashiguchi K."/>
            <person name="Awai K."/>
            <person name="Shimojima M."/>
            <person name="Masuda S."/>
            <person name="Iwai M."/>
            <person name="Nobusawa T."/>
            <person name="Narise T."/>
            <person name="Kondo S."/>
            <person name="Saito H."/>
            <person name="Sato R."/>
            <person name="Murakawa M."/>
            <person name="Ihara Y."/>
            <person name="Oshima-Yamada Y."/>
            <person name="Ohtaka K."/>
            <person name="Satoh M."/>
            <person name="Sonobe K."/>
            <person name="Ishii M."/>
            <person name="Ohtani R."/>
            <person name="Kanamori-Sato M."/>
            <person name="Honoki R."/>
            <person name="Miyazaki D."/>
            <person name="Mochizuki H."/>
            <person name="Umetsu J."/>
            <person name="Higashi K."/>
            <person name="Shibata D."/>
            <person name="Kamiya Y."/>
            <person name="Sato N."/>
            <person name="Nakamura Y."/>
            <person name="Tabata S."/>
            <person name="Ida S."/>
            <person name="Kurokawa K."/>
            <person name="Ohta H."/>
        </authorList>
    </citation>
    <scope>NUCLEOTIDE SEQUENCE [LARGE SCALE GENOMIC DNA]</scope>
    <source>
        <strain evidence="2 3">NIES-2285</strain>
    </source>
</reference>
<feature type="region of interest" description="Disordered" evidence="1">
    <location>
        <begin position="197"/>
        <end position="228"/>
    </location>
</feature>
<feature type="region of interest" description="Disordered" evidence="1">
    <location>
        <begin position="295"/>
        <end position="405"/>
    </location>
</feature>
<feature type="compositionally biased region" description="Polar residues" evidence="1">
    <location>
        <begin position="380"/>
        <end position="389"/>
    </location>
</feature>
<evidence type="ECO:0000313" key="3">
    <source>
        <dbReference type="Proteomes" id="UP000054558"/>
    </source>
</evidence>
<gene>
    <name evidence="2" type="ORF">KFL_004840090</name>
</gene>
<feature type="compositionally biased region" description="Polar residues" evidence="1">
    <location>
        <begin position="309"/>
        <end position="325"/>
    </location>
</feature>
<accession>A0A1Y1IDS2</accession>
<keyword evidence="3" id="KW-1185">Reference proteome</keyword>
<evidence type="ECO:0000313" key="2">
    <source>
        <dbReference type="EMBL" id="GAQ89070.1"/>
    </source>
</evidence>
<sequence length="746" mass="79992">MARSRPCGRSKSDHRVCQAARFARAAEYRKRVEISAERQAFLIAAVNAQSDDIPAPGRRRCQRSERLKNEGQPARKGLLGRRFTAAGQKAKRQDPRVLKDVLDCVAEHDPHGIHCCECNTAAEFGLRGSKNGGNVRYCCERHGPTEGCFHIDRDRTAWVQGREKTRRKANAACLEREQHRKGSGSLAALWSRPATAGSSCADRDALRTRHAATASRGTTRENSELECSLGSSRHQYAASLVTNGAQRGEPSVRCAVREGQCALLSRSARFEVQSSGEPIATSSYRPVLQETSSCAGRNAHDTHAGRPSPTATNPLRANRLPTATDSPHPVLVTRTIRSRLQESSRADRDAYNSPRTIGPSAIAGGPKSDCGLGPARHQHAGSNEAQPGQPSVHRAEGPSCGGARFGVQRTATKSVLMRSAVQGSQGTGVHDARHADKPSAAAATRPTFDPSEHERVAASLSNDEARCAQRPAREGRCAPSDNLRPGRFPATSSRRTALSKSQGSTCTDRDAHNMRHAAGSPSTTATASPRASGDNSESECCLRAGRHQSAASLVTDGAQRWQRAEREGQCVLSSRSARVGAQSSRQPTATSSHHPLLVRSGLQGFPAYGCGSDKVFYSSAPKSRALIATQLMIGGVESNPGWPTHDPDAPSSSCGRPLIHLPTTEEVQKSVRSKPVSTEPFDAWRASQLNPNWVAEVMARSPVQPAQPQLKDPPTAPSASNPPACMNHRNSHGQDRSLGSLHVPLL</sequence>
<dbReference type="Proteomes" id="UP000054558">
    <property type="component" value="Unassembled WGS sequence"/>
</dbReference>
<feature type="region of interest" description="Disordered" evidence="1">
    <location>
        <begin position="702"/>
        <end position="746"/>
    </location>
</feature>